<evidence type="ECO:0000313" key="2">
    <source>
        <dbReference type="Proteomes" id="UP000757540"/>
    </source>
</evidence>
<keyword evidence="2" id="KW-1185">Reference proteome</keyword>
<gene>
    <name evidence="1" type="ORF">HDG69_002450</name>
</gene>
<proteinExistence type="predicted"/>
<name>A0ABX2A7I6_9MICO</name>
<reference evidence="1 2" key="1">
    <citation type="submission" date="2020-05" db="EMBL/GenBank/DDBJ databases">
        <title>Genomic Encyclopedia of Type Strains, Phase III (KMG-III): the genomes of soil and plant-associated and newly described type strains.</title>
        <authorList>
            <person name="Whitman W."/>
        </authorList>
    </citation>
    <scope>NUCLEOTIDE SEQUENCE [LARGE SCALE GENOMIC DNA]</scope>
    <source>
        <strain evidence="1 2">KCTC 19046</strain>
    </source>
</reference>
<organism evidence="1 2">
    <name type="scientific">Isoptericola halotolerans</name>
    <dbReference type="NCBI Taxonomy" id="300560"/>
    <lineage>
        <taxon>Bacteria</taxon>
        <taxon>Bacillati</taxon>
        <taxon>Actinomycetota</taxon>
        <taxon>Actinomycetes</taxon>
        <taxon>Micrococcales</taxon>
        <taxon>Promicromonosporaceae</taxon>
        <taxon>Isoptericola</taxon>
    </lineage>
</organism>
<sequence length="77" mass="8426">MKVSVSLREQDLRYLDAYAERVGLSSRSATIHAAIKALQARDLEAEYAEAIEEWADSDDADAWDATVGDGLDADAPR</sequence>
<evidence type="ECO:0000313" key="1">
    <source>
        <dbReference type="EMBL" id="NOV97865.1"/>
    </source>
</evidence>
<protein>
    <submittedName>
        <fullName evidence="1">Arc/MetJ-type ribon-helix-helix transcriptional regulator</fullName>
    </submittedName>
</protein>
<dbReference type="InterPro" id="IPR010985">
    <property type="entry name" value="Ribbon_hlx_hlx"/>
</dbReference>
<dbReference type="RefSeq" id="WP_171784115.1">
    <property type="nucleotide sequence ID" value="NZ_BAAAML010000005.1"/>
</dbReference>
<dbReference type="Proteomes" id="UP000757540">
    <property type="component" value="Unassembled WGS sequence"/>
</dbReference>
<dbReference type="EMBL" id="JABEZU010000003">
    <property type="protein sequence ID" value="NOV97865.1"/>
    <property type="molecule type" value="Genomic_DNA"/>
</dbReference>
<comment type="caution">
    <text evidence="1">The sequence shown here is derived from an EMBL/GenBank/DDBJ whole genome shotgun (WGS) entry which is preliminary data.</text>
</comment>
<accession>A0ABX2A7I6</accession>
<dbReference type="SUPFAM" id="SSF47598">
    <property type="entry name" value="Ribbon-helix-helix"/>
    <property type="match status" value="1"/>
</dbReference>